<evidence type="ECO:0000313" key="3">
    <source>
        <dbReference type="EMBL" id="VDI75248.1"/>
    </source>
</evidence>
<reference evidence="3" key="1">
    <citation type="submission" date="2018-11" db="EMBL/GenBank/DDBJ databases">
        <authorList>
            <person name="Alioto T."/>
            <person name="Alioto T."/>
        </authorList>
    </citation>
    <scope>NUCLEOTIDE SEQUENCE</scope>
</reference>
<accession>A0A8B6H6L4</accession>
<keyword evidence="4" id="KW-1185">Reference proteome</keyword>
<feature type="transmembrane region" description="Helical" evidence="1">
    <location>
        <begin position="773"/>
        <end position="792"/>
    </location>
</feature>
<protein>
    <submittedName>
        <fullName evidence="3">Uncharacterized protein</fullName>
    </submittedName>
</protein>
<feature type="transmembrane region" description="Helical" evidence="1">
    <location>
        <begin position="675"/>
        <end position="701"/>
    </location>
</feature>
<dbReference type="OrthoDB" id="6112511at2759"/>
<organism evidence="3 4">
    <name type="scientific">Mytilus galloprovincialis</name>
    <name type="common">Mediterranean mussel</name>
    <dbReference type="NCBI Taxonomy" id="29158"/>
    <lineage>
        <taxon>Eukaryota</taxon>
        <taxon>Metazoa</taxon>
        <taxon>Spiralia</taxon>
        <taxon>Lophotrochozoa</taxon>
        <taxon>Mollusca</taxon>
        <taxon>Bivalvia</taxon>
        <taxon>Autobranchia</taxon>
        <taxon>Pteriomorphia</taxon>
        <taxon>Mytilida</taxon>
        <taxon>Mytiloidea</taxon>
        <taxon>Mytilidae</taxon>
        <taxon>Mytilinae</taxon>
        <taxon>Mytilus</taxon>
    </lineage>
</organism>
<feature type="transmembrane region" description="Helical" evidence="1">
    <location>
        <begin position="846"/>
        <end position="874"/>
    </location>
</feature>
<proteinExistence type="predicted"/>
<name>A0A8B6H6L4_MYTGA</name>
<feature type="signal peptide" evidence="2">
    <location>
        <begin position="1"/>
        <end position="19"/>
    </location>
</feature>
<feature type="transmembrane region" description="Helical" evidence="1">
    <location>
        <begin position="1029"/>
        <end position="1046"/>
    </location>
</feature>
<dbReference type="Proteomes" id="UP000596742">
    <property type="component" value="Unassembled WGS sequence"/>
</dbReference>
<dbReference type="EMBL" id="UYJE01009652">
    <property type="protein sequence ID" value="VDI75248.1"/>
    <property type="molecule type" value="Genomic_DNA"/>
</dbReference>
<evidence type="ECO:0000256" key="1">
    <source>
        <dbReference type="SAM" id="Phobius"/>
    </source>
</evidence>
<dbReference type="SUPFAM" id="SSF57302">
    <property type="entry name" value="Snake toxin-like"/>
    <property type="match status" value="1"/>
</dbReference>
<keyword evidence="1" id="KW-0812">Transmembrane</keyword>
<feature type="transmembrane region" description="Helical" evidence="1">
    <location>
        <begin position="620"/>
        <end position="643"/>
    </location>
</feature>
<evidence type="ECO:0000313" key="4">
    <source>
        <dbReference type="Proteomes" id="UP000596742"/>
    </source>
</evidence>
<dbReference type="InterPro" id="IPR045860">
    <property type="entry name" value="Snake_toxin-like_sf"/>
</dbReference>
<feature type="transmembrane region" description="Helical" evidence="1">
    <location>
        <begin position="1058"/>
        <end position="1078"/>
    </location>
</feature>
<dbReference type="AlphaFoldDB" id="A0A8B6H6L4"/>
<sequence length="1214" mass="139193">MELKYVLLFLAAVYPEAIGLRCLSCQGVFEPRYCIQTIQCSPGEQCYTEQVIDDNLYVFYNVGCKSSQLCKVADQEGFGKRTGQLHVCEKCCTTDKCNNQSCTHPNGGPSHICLKCPDVASPLDCKTSGVCSTDEMCFTQEFVNAKLERRYSLGCEKTKRCELLDQFVPHQRSTQLCNQCCLNANCNKYLCTDSNINGGQTIYPEKTIATTVRAIQVPLTPSFIFTKAPPTTTTVPPASTTVGKPCEDSIIINCRDLNATGTLCTPNSPAAATYCPKFLSTSEEPCQLAFEEDVKNGAKKMERIDQVLYITIKLTNSSHMPDSLDQNSDLFHAREWIRVSGTHGKGILQLRPNYKIMSLNMLSHNTYHVELRLQTIPQGCMKQFNVTEYELFLRQFLLNHTKDDDEICNVHVGNNSGYAEFYPECCGYDERNEMKCHRVEKNPWMAAIDYCTYLVIVLVYLYCPYMIPSSLYNPELADKAYEHSPDEQFTFTVKKTTSKQWNQNSGKNKSLKSEYIETSDRTNTPVSFQKFRKMRKFKKTLRSLDNDKVYNIKVSKIQFRVGSDELVSANDVPTGFFKACYDAIIQGGLRGQKEMKTCCYANIFGSFQTVYPWYKCWRTFMGILLSLAVCTPWIIRVALFYGYENGIRETRQVAAESRNLKIELENNLAYYVTPFHVFFIVCYALVLGVYFLLGVLSMVLFRDITALVQEMMQRCLVDMFDDSRRKVFRWSLVVLLKPLTKCGIFGLVFGIFYWVLIVPVVALVFAYYLFPTVYLTVSFVSLFFNFSTHFDFKCEALRKRFWRMNTFFGDPFSFELLKPQETNEDDETNIHSNNKKNMNNYRTIQLLWMCLTVTFLIMVMSFFIISIECIIFLIEVAVYTMIGLILNSSHAMQYISTFSLAYLYYNTCFGGISKIFLKYNKAVHSILYKENKKQVDRVAREHCKDQKNTAFKTALKSGDQHDVTQYRSNQKTEMRTDFGMPKLKTNKIILLLDRHDKQYITKKFFFEICKTTDGPGPLVDHIIKAVRRFLTIGIFLVFVTIVVLAFGESYSISFSNQLLASLAGGVVPLILIKANVLFSESEVIDEKELVKKYFYDEDNSSYSGDTSLEGAHVTRLDYFKKNFHEIIEKDEKWWNIEDLEVEQEVNAVECIGEINTAEIDLIVLENGNTGQKTIEKSEEHLLNENKIEIPENNEKDNLASGLHVNDICVNMKGL</sequence>
<comment type="caution">
    <text evidence="3">The sequence shown here is derived from an EMBL/GenBank/DDBJ whole genome shotgun (WGS) entry which is preliminary data.</text>
</comment>
<feature type="transmembrane region" description="Helical" evidence="1">
    <location>
        <begin position="894"/>
        <end position="917"/>
    </location>
</feature>
<gene>
    <name evidence="3" type="ORF">MGAL_10B028701</name>
</gene>
<keyword evidence="1" id="KW-1133">Transmembrane helix</keyword>
<feature type="transmembrane region" description="Helical" evidence="1">
    <location>
        <begin position="444"/>
        <end position="463"/>
    </location>
</feature>
<feature type="chain" id="PRO_5032918351" evidence="2">
    <location>
        <begin position="20"/>
        <end position="1214"/>
    </location>
</feature>
<evidence type="ECO:0000256" key="2">
    <source>
        <dbReference type="SAM" id="SignalP"/>
    </source>
</evidence>
<keyword evidence="1" id="KW-0472">Membrane</keyword>
<keyword evidence="2" id="KW-0732">Signal</keyword>